<dbReference type="Gene3D" id="3.40.50.1820">
    <property type="entry name" value="alpha/beta hydrolase"/>
    <property type="match status" value="3"/>
</dbReference>
<evidence type="ECO:0000256" key="10">
    <source>
        <dbReference type="ARBA" id="ARBA00037399"/>
    </source>
</evidence>
<dbReference type="GO" id="GO:0019748">
    <property type="term" value="P:secondary metabolic process"/>
    <property type="evidence" value="ECO:0007669"/>
    <property type="project" value="TreeGrafter"/>
</dbReference>
<feature type="chain" id="PRO_5035741138" evidence="11">
    <location>
        <begin position="30"/>
        <end position="428"/>
    </location>
</feature>
<dbReference type="PANTHER" id="PTHR11802">
    <property type="entry name" value="SERINE PROTEASE FAMILY S10 SERINE CARBOXYPEPTIDASE"/>
    <property type="match status" value="1"/>
</dbReference>
<evidence type="ECO:0000256" key="5">
    <source>
        <dbReference type="ARBA" id="ARBA00022670"/>
    </source>
</evidence>
<comment type="caution">
    <text evidence="12">The sequence shown here is derived from an EMBL/GenBank/DDBJ whole genome shotgun (WGS) entry which is preliminary data.</text>
</comment>
<keyword evidence="7" id="KW-0378">Hydrolase</keyword>
<keyword evidence="3" id="KW-0964">Secreted</keyword>
<keyword evidence="6 11" id="KW-0732">Signal</keyword>
<dbReference type="InterPro" id="IPR001563">
    <property type="entry name" value="Peptidase_S10"/>
</dbReference>
<evidence type="ECO:0000313" key="12">
    <source>
        <dbReference type="EMBL" id="KAF2592387.1"/>
    </source>
</evidence>
<keyword evidence="4" id="KW-0121">Carboxypeptidase</keyword>
<evidence type="ECO:0000256" key="11">
    <source>
        <dbReference type="SAM" id="SignalP"/>
    </source>
</evidence>
<dbReference type="Pfam" id="PF00450">
    <property type="entry name" value="Peptidase_S10"/>
    <property type="match status" value="2"/>
</dbReference>
<protein>
    <submittedName>
        <fullName evidence="12">Uncharacterized protein</fullName>
    </submittedName>
</protein>
<evidence type="ECO:0000256" key="9">
    <source>
        <dbReference type="ARBA" id="ARBA00023180"/>
    </source>
</evidence>
<gene>
    <name evidence="12" type="ORF">F2Q70_00045362</name>
</gene>
<dbReference type="GO" id="GO:0004185">
    <property type="term" value="F:serine-type carboxypeptidase activity"/>
    <property type="evidence" value="ECO:0007669"/>
    <property type="project" value="InterPro"/>
</dbReference>
<evidence type="ECO:0000256" key="8">
    <source>
        <dbReference type="ARBA" id="ARBA00023157"/>
    </source>
</evidence>
<keyword evidence="8" id="KW-1015">Disulfide bond</keyword>
<evidence type="ECO:0000256" key="6">
    <source>
        <dbReference type="ARBA" id="ARBA00022729"/>
    </source>
</evidence>
<proteinExistence type="inferred from homology"/>
<evidence type="ECO:0000256" key="3">
    <source>
        <dbReference type="ARBA" id="ARBA00022525"/>
    </source>
</evidence>
<dbReference type="EMBL" id="QGKY02000164">
    <property type="protein sequence ID" value="KAF2592387.1"/>
    <property type="molecule type" value="Genomic_DNA"/>
</dbReference>
<evidence type="ECO:0000256" key="7">
    <source>
        <dbReference type="ARBA" id="ARBA00022801"/>
    </source>
</evidence>
<comment type="subcellular location">
    <subcellularLocation>
        <location evidence="1">Secreted</location>
    </subcellularLocation>
</comment>
<dbReference type="GO" id="GO:0016747">
    <property type="term" value="F:acyltransferase activity, transferring groups other than amino-acyl groups"/>
    <property type="evidence" value="ECO:0007669"/>
    <property type="project" value="TreeGrafter"/>
</dbReference>
<feature type="signal peptide" evidence="11">
    <location>
        <begin position="1"/>
        <end position="29"/>
    </location>
</feature>
<dbReference type="GO" id="GO:0006508">
    <property type="term" value="P:proteolysis"/>
    <property type="evidence" value="ECO:0007669"/>
    <property type="project" value="UniProtKB-KW"/>
</dbReference>
<comment type="function">
    <text evidence="10">Probable carboxypeptidase.</text>
</comment>
<keyword evidence="5" id="KW-0645">Protease</keyword>
<accession>A0A8S9KF23</accession>
<dbReference type="PANTHER" id="PTHR11802:SF457">
    <property type="entry name" value="SERINE CARBOXYPEPTIDASE-LIKE 1-RELATED"/>
    <property type="match status" value="1"/>
</dbReference>
<evidence type="ECO:0000256" key="1">
    <source>
        <dbReference type="ARBA" id="ARBA00004613"/>
    </source>
</evidence>
<dbReference type="SUPFAM" id="SSF53474">
    <property type="entry name" value="alpha/beta-Hydrolases"/>
    <property type="match status" value="2"/>
</dbReference>
<dbReference type="AlphaFoldDB" id="A0A8S9KF23"/>
<name>A0A8S9KF23_BRACR</name>
<comment type="similarity">
    <text evidence="2">Belongs to the peptidase S10 family.</text>
</comment>
<dbReference type="InterPro" id="IPR029058">
    <property type="entry name" value="AB_hydrolase_fold"/>
</dbReference>
<evidence type="ECO:0000256" key="4">
    <source>
        <dbReference type="ARBA" id="ARBA00022645"/>
    </source>
</evidence>
<organism evidence="12">
    <name type="scientific">Brassica cretica</name>
    <name type="common">Mustard</name>
    <dbReference type="NCBI Taxonomy" id="69181"/>
    <lineage>
        <taxon>Eukaryota</taxon>
        <taxon>Viridiplantae</taxon>
        <taxon>Streptophyta</taxon>
        <taxon>Embryophyta</taxon>
        <taxon>Tracheophyta</taxon>
        <taxon>Spermatophyta</taxon>
        <taxon>Magnoliopsida</taxon>
        <taxon>eudicotyledons</taxon>
        <taxon>Gunneridae</taxon>
        <taxon>Pentapetalae</taxon>
        <taxon>rosids</taxon>
        <taxon>malvids</taxon>
        <taxon>Brassicales</taxon>
        <taxon>Brassicaceae</taxon>
        <taxon>Brassiceae</taxon>
        <taxon>Brassica</taxon>
    </lineage>
</organism>
<reference evidence="12" key="1">
    <citation type="submission" date="2019-12" db="EMBL/GenBank/DDBJ databases">
        <title>Genome sequencing and annotation of Brassica cretica.</title>
        <authorList>
            <person name="Studholme D.J."/>
            <person name="Sarris P.F."/>
        </authorList>
    </citation>
    <scope>NUCLEOTIDE SEQUENCE</scope>
    <source>
        <strain evidence="12">PFS-102/07</strain>
        <tissue evidence="12">Leaf</tissue>
    </source>
</reference>
<dbReference type="GO" id="GO:0005576">
    <property type="term" value="C:extracellular region"/>
    <property type="evidence" value="ECO:0007669"/>
    <property type="project" value="UniProtKB-SubCell"/>
</dbReference>
<sequence>MVNDYISSVLKWLLLILQFVFLIQHRADSASIVKYLPGFDGPLPFELETGYIGIGEKDEVQLFYYFIKSERNPEEDPLLLWLSGGPGCSAISGLLLENGPLAMKLDVYNGTVPPLVSTTYSWTKPVGTGFSYSSTHLVNKPSDSGEAKRIHEFLQKGYVLGNPVTERKIDDNHRIPYAHGMALISDELYESLKRICKGEYTYVDPLNTKCLELIDEYHKCIDGLNLYSILQPWCKTENPDCYHRVDSASIVKYLPGFDGPLPFELETGFDEVQLFYYFIKSERNPEEDPVLLWLSGGPGCSAISGLLLENGPLAMKLDVYNGTLPSLVSTTYSWTKPVGTGFSYSRTHLVNKPSDSGEAKRIHEFLQKGYVLGNPVTDGKIDSNHAILYAHGMAFISDEPYEGGGHTPEYKPDESSIMFQRWINGQPL</sequence>
<keyword evidence="9" id="KW-0325">Glycoprotein</keyword>
<evidence type="ECO:0000256" key="2">
    <source>
        <dbReference type="ARBA" id="ARBA00009431"/>
    </source>
</evidence>